<evidence type="ECO:0008006" key="3">
    <source>
        <dbReference type="Google" id="ProtNLM"/>
    </source>
</evidence>
<protein>
    <recommendedName>
        <fullName evidence="3">CHRD domain-containing protein</fullName>
    </recommendedName>
</protein>
<sequence>MADGERHKGTQTHARLNSLNNSGVQGHAAVRTHYRKLRVEVDARGLAKGLPHAQHIHFGAKARHECPTVAKDDNNNDFRLTTAEGQPAYGPIKVSLTRTGDTSAASGLAVTRFPTAPKGEIHYDRNTRTTKAVARAIRRGDAVVVIHGVDYNGNGKYDFGSAGKSELDPKLPAEATDPATCGVLHR</sequence>
<evidence type="ECO:0000313" key="2">
    <source>
        <dbReference type="EMBL" id="CAA9366659.1"/>
    </source>
</evidence>
<dbReference type="EMBL" id="CADCUI010000086">
    <property type="protein sequence ID" value="CAA9366659.1"/>
    <property type="molecule type" value="Genomic_DNA"/>
</dbReference>
<evidence type="ECO:0000256" key="1">
    <source>
        <dbReference type="SAM" id="MobiDB-lite"/>
    </source>
</evidence>
<proteinExistence type="predicted"/>
<accession>A0A6J4MTY3</accession>
<feature type="compositionally biased region" description="Polar residues" evidence="1">
    <location>
        <begin position="11"/>
        <end position="24"/>
    </location>
</feature>
<feature type="region of interest" description="Disordered" evidence="1">
    <location>
        <begin position="1"/>
        <end position="27"/>
    </location>
</feature>
<dbReference type="AlphaFoldDB" id="A0A6J4MTY3"/>
<organism evidence="2">
    <name type="scientific">uncultured Nocardioidaceae bacterium</name>
    <dbReference type="NCBI Taxonomy" id="253824"/>
    <lineage>
        <taxon>Bacteria</taxon>
        <taxon>Bacillati</taxon>
        <taxon>Actinomycetota</taxon>
        <taxon>Actinomycetes</taxon>
        <taxon>Propionibacteriales</taxon>
        <taxon>Nocardioidaceae</taxon>
        <taxon>environmental samples</taxon>
    </lineage>
</organism>
<gene>
    <name evidence="2" type="ORF">AVDCRST_MAG34-3008</name>
</gene>
<name>A0A6J4MTY3_9ACTN</name>
<reference evidence="2" key="1">
    <citation type="submission" date="2020-02" db="EMBL/GenBank/DDBJ databases">
        <authorList>
            <person name="Meier V. D."/>
        </authorList>
    </citation>
    <scope>NUCLEOTIDE SEQUENCE</scope>
    <source>
        <strain evidence="2">AVDCRST_MAG34</strain>
    </source>
</reference>